<dbReference type="EMBL" id="CM046113">
    <property type="protein sequence ID" value="KAI8421292.1"/>
    <property type="molecule type" value="Genomic_DNA"/>
</dbReference>
<dbReference type="Proteomes" id="UP001064048">
    <property type="component" value="Chromosome 13"/>
</dbReference>
<keyword evidence="2" id="KW-1185">Reference proteome</keyword>
<sequence>MTVDGDGKAERSRVFMDITIGGLPSGRIVFELFNDVAPKTAENFRALCTGEAGIGKVTGKPLTYKGMLFHRVVKDFMIQGGDFTNANGTGGESIYGGTFEDESFELQHDKPYLLSMANRGKDTNGSQFFIRVANLEAYDGIPRASNFTGCLTHHAETQQCKHCCFTAGLARKMVVAIRADLAQEAGTRHGASGPRTHLFCSVCCRTTQPAPHLDNSLKPPSIRPAPPRLERWESAHYINSVASLDCLTREVPTRERKVDHSVLARCSHACDALKLVDHARSIRSQRGVHPWTTCLRVDAERRGCSGPVPGGSNELVHVVFGQVVSGAMLVRQLEALPVDRNARPLQDASVAACGQLVRGHGETLDTLRSSARIRCVRRRGRRRERERFAYTDIYWEVKKRKEKKSEESEAESDESQKKEKKKKKKDKKEKKKKRHHSASEEEEPQEPSHPLVQTSKIDPREIPDVPTNRFLMRGGRDNERERNDPRKDRERARYRERDRHVYTRSGRIIKGRGVFRYRTPSRSRSRSRSVTPPHWRQAQRRIIKLSEFERVEQERAEREHQMAKSKPPPQPNKEREDDEGGTPEQPYEEKEEGELDTTQERSRHERIDYNALDFEEDIEHVEVEASRRAPRRSPRAERPPGSRAAMLAMALGVNPKHDQREEPPHPHRPRRREGLASAVYAAPKLCSAVAPAEGAAPHSADTAEYDPFTLLRSTFRGNKEKEREPRKGDKTESRRERDHEKEKDRENERGKEREEKRDKHRTEREDRDRKDKEIIDRRSRSKEREKTRNRETKSTERDRSGRKDRSERDDRRRDRSVSRDKSERKERKRDRSSSRGRDKSERREDKRRDTERSKTKEDDRSERRKKRSRSKSSRDRSKSPVARERRRSGSDVRDRSKDGSPDDKKKEEERNEARKELMEIVRLIKSRQKDRESKAAEAKKRRSSDSPEEERRPERRRRSRDRSPSPRRRERSPRRRTRSPRRRRSSER</sequence>
<proteinExistence type="predicted"/>
<name>A0ACC0JB00_CHOFU</name>
<accession>A0ACC0JB00</accession>
<evidence type="ECO:0000313" key="2">
    <source>
        <dbReference type="Proteomes" id="UP001064048"/>
    </source>
</evidence>
<reference evidence="1 2" key="1">
    <citation type="journal article" date="2022" name="Genome Biol. Evol.">
        <title>The Spruce Budworm Genome: Reconstructing the Evolutionary History of Antifreeze Proteins.</title>
        <authorList>
            <person name="Beliveau C."/>
            <person name="Gagne P."/>
            <person name="Picq S."/>
            <person name="Vernygora O."/>
            <person name="Keeling C.I."/>
            <person name="Pinkney K."/>
            <person name="Doucet D."/>
            <person name="Wen F."/>
            <person name="Johnston J.S."/>
            <person name="Maaroufi H."/>
            <person name="Boyle B."/>
            <person name="Laroche J."/>
            <person name="Dewar K."/>
            <person name="Juretic N."/>
            <person name="Blackburn G."/>
            <person name="Nisole A."/>
            <person name="Brunet B."/>
            <person name="Brandao M."/>
            <person name="Lumley L."/>
            <person name="Duan J."/>
            <person name="Quan G."/>
            <person name="Lucarotti C.J."/>
            <person name="Roe A.D."/>
            <person name="Sperling F.A.H."/>
            <person name="Levesque R.C."/>
            <person name="Cusson M."/>
        </authorList>
    </citation>
    <scope>NUCLEOTIDE SEQUENCE [LARGE SCALE GENOMIC DNA]</scope>
    <source>
        <strain evidence="1">Glfc:IPQL:Cfum</strain>
    </source>
</reference>
<organism evidence="1 2">
    <name type="scientific">Choristoneura fumiferana</name>
    <name type="common">Spruce budworm moth</name>
    <name type="synonym">Archips fumiferana</name>
    <dbReference type="NCBI Taxonomy" id="7141"/>
    <lineage>
        <taxon>Eukaryota</taxon>
        <taxon>Metazoa</taxon>
        <taxon>Ecdysozoa</taxon>
        <taxon>Arthropoda</taxon>
        <taxon>Hexapoda</taxon>
        <taxon>Insecta</taxon>
        <taxon>Pterygota</taxon>
        <taxon>Neoptera</taxon>
        <taxon>Endopterygota</taxon>
        <taxon>Lepidoptera</taxon>
        <taxon>Glossata</taxon>
        <taxon>Ditrysia</taxon>
        <taxon>Tortricoidea</taxon>
        <taxon>Tortricidae</taxon>
        <taxon>Tortricinae</taxon>
        <taxon>Choristoneura</taxon>
    </lineage>
</organism>
<comment type="caution">
    <text evidence="1">The sequence shown here is derived from an EMBL/GenBank/DDBJ whole genome shotgun (WGS) entry which is preliminary data.</text>
</comment>
<gene>
    <name evidence="1" type="ORF">MSG28_008328</name>
</gene>
<evidence type="ECO:0000313" key="1">
    <source>
        <dbReference type="EMBL" id="KAI8421292.1"/>
    </source>
</evidence>
<protein>
    <submittedName>
        <fullName evidence="1">Uncharacterized protein</fullName>
    </submittedName>
</protein>